<evidence type="ECO:0000313" key="3">
    <source>
        <dbReference type="EMBL" id="GAA2877835.1"/>
    </source>
</evidence>
<evidence type="ECO:0000256" key="2">
    <source>
        <dbReference type="SAM" id="Phobius"/>
    </source>
</evidence>
<keyword evidence="2" id="KW-0812">Transmembrane</keyword>
<sequence>MTAATFLLFSIPPADRISARIGEFLSPASKDGLINWIKIGVLLLILLVPLTVVLLGPVAHRLSGLPREDPRQDAPGALSAKERVEAVNSTRQMLMQAATGLAFAVGAVFTILGLVYTAQTLATTQESQITDRYTRATQQLDSDKRAVRLSAVYALGRIASDSERDHETVTEVLTAFVREQSEKDRAQREKAARRSSAVPAPSIDIQAAMTVIGDLRRTSEARGTTTRGPNLRGIEVPYVDLRDTYLSVASLSDSDLSNANLENARLNGADLRKVDLTGARLIGADLNSAHLDSARLPEAELIGADLTGADLNGADLRNATLRGADFSGANLENADLTGADLREAVNLTEEQKQEAKSVKDATF</sequence>
<keyword evidence="4" id="KW-1185">Reference proteome</keyword>
<feature type="compositionally biased region" description="Basic and acidic residues" evidence="1">
    <location>
        <begin position="180"/>
        <end position="192"/>
    </location>
</feature>
<dbReference type="PANTHER" id="PTHR14136">
    <property type="entry name" value="BTB_POZ DOMAIN-CONTAINING PROTEIN KCTD9"/>
    <property type="match status" value="1"/>
</dbReference>
<dbReference type="Pfam" id="PF00805">
    <property type="entry name" value="Pentapeptide"/>
    <property type="match status" value="2"/>
</dbReference>
<dbReference type="InterPro" id="IPR001646">
    <property type="entry name" value="5peptide_repeat"/>
</dbReference>
<dbReference type="Gene3D" id="2.160.20.80">
    <property type="entry name" value="E3 ubiquitin-protein ligase SopA"/>
    <property type="match status" value="1"/>
</dbReference>
<dbReference type="InterPro" id="IPR011989">
    <property type="entry name" value="ARM-like"/>
</dbReference>
<keyword evidence="2" id="KW-0472">Membrane</keyword>
<comment type="caution">
    <text evidence="3">The sequence shown here is derived from an EMBL/GenBank/DDBJ whole genome shotgun (WGS) entry which is preliminary data.</text>
</comment>
<dbReference type="Proteomes" id="UP001500831">
    <property type="component" value="Unassembled WGS sequence"/>
</dbReference>
<keyword evidence="2" id="KW-1133">Transmembrane helix</keyword>
<reference evidence="4" key="1">
    <citation type="journal article" date="2019" name="Int. J. Syst. Evol. Microbiol.">
        <title>The Global Catalogue of Microorganisms (GCM) 10K type strain sequencing project: providing services to taxonomists for standard genome sequencing and annotation.</title>
        <authorList>
            <consortium name="The Broad Institute Genomics Platform"/>
            <consortium name="The Broad Institute Genome Sequencing Center for Infectious Disease"/>
            <person name="Wu L."/>
            <person name="Ma J."/>
        </authorList>
    </citation>
    <scope>NUCLEOTIDE SEQUENCE [LARGE SCALE GENOMIC DNA]</scope>
    <source>
        <strain evidence="4">JCM 6242</strain>
    </source>
</reference>
<dbReference type="PANTHER" id="PTHR14136:SF17">
    <property type="entry name" value="BTB_POZ DOMAIN-CONTAINING PROTEIN KCTD9"/>
    <property type="match status" value="1"/>
</dbReference>
<gene>
    <name evidence="3" type="ORF">GCM10010517_39480</name>
</gene>
<feature type="region of interest" description="Disordered" evidence="1">
    <location>
        <begin position="180"/>
        <end position="199"/>
    </location>
</feature>
<proteinExistence type="predicted"/>
<evidence type="ECO:0000256" key="1">
    <source>
        <dbReference type="SAM" id="MobiDB-lite"/>
    </source>
</evidence>
<feature type="transmembrane region" description="Helical" evidence="2">
    <location>
        <begin position="35"/>
        <end position="58"/>
    </location>
</feature>
<organism evidence="3 4">
    <name type="scientific">Streptosporangium fragile</name>
    <dbReference type="NCBI Taxonomy" id="46186"/>
    <lineage>
        <taxon>Bacteria</taxon>
        <taxon>Bacillati</taxon>
        <taxon>Actinomycetota</taxon>
        <taxon>Actinomycetes</taxon>
        <taxon>Streptosporangiales</taxon>
        <taxon>Streptosporangiaceae</taxon>
        <taxon>Streptosporangium</taxon>
    </lineage>
</organism>
<dbReference type="SUPFAM" id="SSF141571">
    <property type="entry name" value="Pentapeptide repeat-like"/>
    <property type="match status" value="1"/>
</dbReference>
<feature type="transmembrane region" description="Helical" evidence="2">
    <location>
        <begin position="98"/>
        <end position="118"/>
    </location>
</feature>
<dbReference type="EMBL" id="BAAAVI010000027">
    <property type="protein sequence ID" value="GAA2877835.1"/>
    <property type="molecule type" value="Genomic_DNA"/>
</dbReference>
<accession>A0ABP6IJA2</accession>
<dbReference type="InterPro" id="IPR051082">
    <property type="entry name" value="Pentapeptide-BTB/POZ_domain"/>
</dbReference>
<protein>
    <submittedName>
        <fullName evidence="3">Pentapeptide repeat-containing protein</fullName>
    </submittedName>
</protein>
<dbReference type="Gene3D" id="1.25.10.10">
    <property type="entry name" value="Leucine-rich Repeat Variant"/>
    <property type="match status" value="1"/>
</dbReference>
<name>A0ABP6IJA2_9ACTN</name>
<evidence type="ECO:0000313" key="4">
    <source>
        <dbReference type="Proteomes" id="UP001500831"/>
    </source>
</evidence>